<dbReference type="OrthoDB" id="6666987at2759"/>
<dbReference type="GO" id="GO:0004642">
    <property type="term" value="F:phosphoribosylformylglycinamidine synthase activity"/>
    <property type="evidence" value="ECO:0007669"/>
    <property type="project" value="UniProtKB-EC"/>
</dbReference>
<dbReference type="SUPFAM" id="SSF82697">
    <property type="entry name" value="PurS-like"/>
    <property type="match status" value="1"/>
</dbReference>
<dbReference type="Pfam" id="PF13507">
    <property type="entry name" value="GATase_5"/>
    <property type="match status" value="1"/>
</dbReference>
<dbReference type="PROSITE" id="PS51273">
    <property type="entry name" value="GATASE_TYPE_1"/>
    <property type="match status" value="1"/>
</dbReference>
<keyword evidence="23" id="KW-1185">Reference proteome</keyword>
<protein>
    <recommendedName>
        <fullName evidence="17">Phosphoribosylformylglycinamidine synthase</fullName>
        <ecNumber evidence="4">6.3.5.3</ecNumber>
    </recommendedName>
    <alternativeName>
        <fullName evidence="14">Formylglycinamide ribonucleotide amidotransferase</fullName>
    </alternativeName>
    <alternativeName>
        <fullName evidence="13">Formylglycinamide ribotide amidotransferase</fullName>
    </alternativeName>
</protein>
<keyword evidence="9" id="KW-0658">Purine biosynthesis</keyword>
<dbReference type="InterPro" id="IPR040707">
    <property type="entry name" value="FGAR-AT_N"/>
</dbReference>
<dbReference type="GO" id="GO:0046872">
    <property type="term" value="F:metal ion binding"/>
    <property type="evidence" value="ECO:0007669"/>
    <property type="project" value="UniProtKB-KW"/>
</dbReference>
<keyword evidence="6" id="KW-0436">Ligase</keyword>
<dbReference type="CDD" id="cd02203">
    <property type="entry name" value="PurL_repeat1"/>
    <property type="match status" value="1"/>
</dbReference>
<evidence type="ECO:0000256" key="16">
    <source>
        <dbReference type="ARBA" id="ARBA00057317"/>
    </source>
</evidence>
<keyword evidence="5" id="KW-0963">Cytoplasm</keyword>
<dbReference type="EC" id="6.3.5.3" evidence="4"/>
<keyword evidence="8" id="KW-0547">Nucleotide-binding</keyword>
<feature type="domain" description="Phosphoribosylformylglycinamidine synthase N-terminal" evidence="20">
    <location>
        <begin position="45"/>
        <end position="187"/>
    </location>
</feature>
<evidence type="ECO:0000256" key="5">
    <source>
        <dbReference type="ARBA" id="ARBA00022490"/>
    </source>
</evidence>
<evidence type="ECO:0000256" key="13">
    <source>
        <dbReference type="ARBA" id="ARBA00029823"/>
    </source>
</evidence>
<dbReference type="FunCoup" id="A0A1D2VM51">
    <property type="interactions" value="972"/>
</dbReference>
<evidence type="ECO:0000256" key="7">
    <source>
        <dbReference type="ARBA" id="ARBA00022723"/>
    </source>
</evidence>
<dbReference type="RefSeq" id="XP_020049003.1">
    <property type="nucleotide sequence ID" value="XM_020191332.1"/>
</dbReference>
<sequence length="1373" mass="151058">MKTTNSVFIGGNALSSFRINKIITDINLQFATTGNNLVSKIDSTFVHYVSLSRAIDDTELKSLTDLLDYDTIPVDAKFKNIMENVYPDNKQSAEFDKSGFESNNSLLITIVPRSGTISPWSSKATNIAQVCGLDGFVERVERGLTLLFQLGAGDGNGNTINSSNIDHLKLISSLESIYDRMTQSIFINSMPELDQFLFTHHKPKPLVYIDLLGSSDPKGTLQKTNIDLGLSLNEYELNYLIQSFVHVLKRNPSDVELFMFAQVNSEHCRHKIFNANWKIDGVAQVNSLFDMIRNTHRKSPQYTISAYSDNAAVFEGHEAFHYSPNIKTKTWKASRELVHTLIKVETHNHPTAVSPFPGAATGSGGEIRDEAAVGKGSKTKAGMSGYNVSDLNIPGFVQPWELDVGKPNHIASALEIMIQAPLGSAAFNNEFGRPCIAGYFRTLTSEIEAGEDGSKQIKGYHKPIMLAGGMGAIRPNLTLKDNSIKANDLVIVLGGESMLIGLGGGAASSKASGEGSADLDFASVQRGNPEMQRRCQQVIDACVFLGDMNPILSIHDVGAGGLSNALPELVHDNDLGAVFELRKILSLEPGMSPMEIWCNESQERYVLAIDPKDLEFFEGLCKRERAPFSVVGKTTSEKKLLLVDELFGNTPIDLEMSVLFGKAPKLEIEANTKTLRLPEETSDYSFVGNGYQEALEKVLQLPSVGSKSFLITIGDRSITGLVDRDQFVGPYQVPVSNVGVTCSSLYPEGKTIKTGEALSIGEKPLLALISPSASAQMAVAESLLNIFSANISSLNRVKLSANWMVAPGSESELYEAVKSIGMDLCPELGISIPVGKDSMSMKMKWENKEVSSPLSLVITAFAPVQNTGLTWTPTLQHNLETILVLVDLSTEFKKSLGGSALFQVYKQTSNSCPKVHDKKILKGFILGLIGLHKHKDLVLAYHDRSDGGLIVTLLEMAFAARCGLDINVFADTDANAYEYLFNEELGGVFQIAAKDFDKFENILNQNGIPSTYIQIVGKPHFSSDGKPKTISVVFNNQVIINETRSRLQQLWTSTSYEIQKLRDNPQCAKEEFENINDDADPGLSYTLTYNPADNMKICQMSSRPKVAILREQGVNGQQEMAWCFEQAGFTSVDVHMSDLLSKNVELDDFVGIAACGGFSYGDVLGAGNGWATSVLYHPQLRSEFKRFFNDRSDTFAFGACNGCQFLSRIAEVIPGTEDWPVFERNTSEQYEARFCMVEIKDEDNENINTGKNQKSIFLDGMSGSRLPIAVAHGEGRAGFGKKGQYKQFEAEQLGVVRYVDNYGKVTERYPFNPNGSPGGITGIKSPNGRVLAMMPHPERVCRKEANSWYPSDENWGDYGPWIRLFRSARRWVN</sequence>
<dbReference type="Pfam" id="PF22689">
    <property type="entry name" value="FGAR-AT_PurM_N-like"/>
    <property type="match status" value="1"/>
</dbReference>
<dbReference type="NCBIfam" id="NF003672">
    <property type="entry name" value="PRK05297.1"/>
    <property type="match status" value="1"/>
</dbReference>
<dbReference type="UniPathway" id="UPA00074">
    <property type="reaction ID" value="UER00128"/>
</dbReference>
<evidence type="ECO:0000256" key="4">
    <source>
        <dbReference type="ARBA" id="ARBA00012747"/>
    </source>
</evidence>
<dbReference type="FunFam" id="3.40.50.880:FF:000008">
    <property type="entry name" value="Phosphoribosylformylglycinamidine synthase"/>
    <property type="match status" value="1"/>
</dbReference>
<dbReference type="SUPFAM" id="SSF55326">
    <property type="entry name" value="PurM N-terminal domain-like"/>
    <property type="match status" value="2"/>
</dbReference>
<dbReference type="FunFam" id="3.30.1330.10:FF:000002">
    <property type="entry name" value="Phosphoribosylformylglycinamidine synthase"/>
    <property type="match status" value="1"/>
</dbReference>
<keyword evidence="7" id="KW-0479">Metal-binding</keyword>
<dbReference type="Pfam" id="PF18072">
    <property type="entry name" value="FGAR-AT_linker"/>
    <property type="match status" value="1"/>
</dbReference>
<evidence type="ECO:0000256" key="8">
    <source>
        <dbReference type="ARBA" id="ARBA00022741"/>
    </source>
</evidence>
<evidence type="ECO:0000313" key="23">
    <source>
        <dbReference type="Proteomes" id="UP000095038"/>
    </source>
</evidence>
<dbReference type="InterPro" id="IPR055181">
    <property type="entry name" value="FGAR-AT_PurM_N-like"/>
</dbReference>
<feature type="domain" description="PurM-like C-terminal" evidence="18">
    <location>
        <begin position="486"/>
        <end position="640"/>
    </location>
</feature>
<keyword evidence="12" id="KW-0315">Glutamine amidotransferase</keyword>
<dbReference type="EMBL" id="KV454476">
    <property type="protein sequence ID" value="ODV62696.1"/>
    <property type="molecule type" value="Genomic_DNA"/>
</dbReference>
<reference evidence="23" key="1">
    <citation type="submission" date="2016-05" db="EMBL/GenBank/DDBJ databases">
        <title>Comparative genomics of biotechnologically important yeasts.</title>
        <authorList>
            <consortium name="DOE Joint Genome Institute"/>
            <person name="Riley R."/>
            <person name="Haridas S."/>
            <person name="Wolfe K.H."/>
            <person name="Lopes M.R."/>
            <person name="Hittinger C.T."/>
            <person name="Goker M."/>
            <person name="Salamov A."/>
            <person name="Wisecaver J."/>
            <person name="Long T.M."/>
            <person name="Aerts A.L."/>
            <person name="Barry K."/>
            <person name="Choi C."/>
            <person name="Clum A."/>
            <person name="Coughlan A.Y."/>
            <person name="Deshpande S."/>
            <person name="Douglass A.P."/>
            <person name="Hanson S.J."/>
            <person name="Klenk H.-P."/>
            <person name="Labutti K."/>
            <person name="Lapidus A."/>
            <person name="Lindquist E."/>
            <person name="Lipzen A."/>
            <person name="Meier-Kolthoff J.P."/>
            <person name="Ohm R.A."/>
            <person name="Otillar R.P."/>
            <person name="Pangilinan J."/>
            <person name="Peng Y."/>
            <person name="Rokas A."/>
            <person name="Rosa C.A."/>
            <person name="Scheuner C."/>
            <person name="Sibirny A.A."/>
            <person name="Slot J.C."/>
            <person name="Stielow J.B."/>
            <person name="Sun H."/>
            <person name="Kurtzman C.P."/>
            <person name="Blackwell M."/>
            <person name="Grigoriev I.V."/>
            <person name="Jeffries T.W."/>
        </authorList>
    </citation>
    <scope>NUCLEOTIDE SEQUENCE [LARGE SCALE GENOMIC DNA]</scope>
    <source>
        <strain evidence="23">DSM 1968</strain>
    </source>
</reference>
<dbReference type="Gene3D" id="1.10.8.750">
    <property type="entry name" value="Phosphoribosylformylglycinamidine synthase, linker domain"/>
    <property type="match status" value="1"/>
</dbReference>
<feature type="domain" description="Phosphoribosylformylglycinamidine synthase linker" evidence="19">
    <location>
        <begin position="221"/>
        <end position="271"/>
    </location>
</feature>
<comment type="pathway">
    <text evidence="2">Purine metabolism; IMP biosynthesis via de novo pathway; 5-amino-1-(5-phospho-D-ribosyl)imidazole from N(2)-formyl-N(1)-(5-phospho-D-ribosyl)glycinamide: step 1/2.</text>
</comment>
<dbReference type="GO" id="GO:0006189">
    <property type="term" value="P:'de novo' IMP biosynthetic process"/>
    <property type="evidence" value="ECO:0007669"/>
    <property type="project" value="UniProtKB-UniPathway"/>
</dbReference>
<dbReference type="SMART" id="SM01211">
    <property type="entry name" value="GATase_5"/>
    <property type="match status" value="1"/>
</dbReference>
<dbReference type="CDD" id="cd02204">
    <property type="entry name" value="PurL_repeat2"/>
    <property type="match status" value="1"/>
</dbReference>
<dbReference type="SUPFAM" id="SSF56042">
    <property type="entry name" value="PurM C-terminal domain-like"/>
    <property type="match status" value="2"/>
</dbReference>
<evidence type="ECO:0000256" key="2">
    <source>
        <dbReference type="ARBA" id="ARBA00004920"/>
    </source>
</evidence>
<dbReference type="InParanoid" id="A0A1D2VM51"/>
<evidence type="ECO:0000259" key="18">
    <source>
        <dbReference type="Pfam" id="PF02769"/>
    </source>
</evidence>
<evidence type="ECO:0000259" key="19">
    <source>
        <dbReference type="Pfam" id="PF18072"/>
    </source>
</evidence>
<dbReference type="PANTHER" id="PTHR10099">
    <property type="entry name" value="PHOSPHORIBOSYLFORMYLGLYCINAMIDINE SYNTHASE"/>
    <property type="match status" value="1"/>
</dbReference>
<comment type="function">
    <text evidence="16">Phosphoribosylformylglycinamidine synthase involved in the purines biosynthetic pathway. Catalyzes the ATP-dependent conversion of formylglycinamide ribonucleotide (FGAR) and glutamine to yield formylglycinamidine ribonucleotide (FGAM) and glutamate.</text>
</comment>
<dbReference type="Gene3D" id="3.90.650.10">
    <property type="entry name" value="PurM-like C-terminal domain"/>
    <property type="match status" value="2"/>
</dbReference>
<dbReference type="PANTHER" id="PTHR10099:SF1">
    <property type="entry name" value="PHOSPHORIBOSYLFORMYLGLYCINAMIDINE SYNTHASE"/>
    <property type="match status" value="1"/>
</dbReference>
<dbReference type="InterPro" id="IPR036676">
    <property type="entry name" value="PurM-like_C_sf"/>
</dbReference>
<evidence type="ECO:0000256" key="12">
    <source>
        <dbReference type="ARBA" id="ARBA00022962"/>
    </source>
</evidence>
<evidence type="ECO:0000256" key="6">
    <source>
        <dbReference type="ARBA" id="ARBA00022598"/>
    </source>
</evidence>
<feature type="domain" description="PurM-like C-terminal" evidence="18">
    <location>
        <begin position="894"/>
        <end position="1012"/>
    </location>
</feature>
<dbReference type="GeneID" id="30964968"/>
<evidence type="ECO:0000256" key="3">
    <source>
        <dbReference type="ARBA" id="ARBA00008608"/>
    </source>
</evidence>
<evidence type="ECO:0000259" key="20">
    <source>
        <dbReference type="Pfam" id="PF18076"/>
    </source>
</evidence>
<dbReference type="InterPro" id="IPR010918">
    <property type="entry name" value="PurM-like_C_dom"/>
</dbReference>
<evidence type="ECO:0000256" key="10">
    <source>
        <dbReference type="ARBA" id="ARBA00022840"/>
    </source>
</evidence>
<proteinExistence type="inferred from homology"/>
<dbReference type="HAMAP" id="MF_00419">
    <property type="entry name" value="PurL_1"/>
    <property type="match status" value="1"/>
</dbReference>
<evidence type="ECO:0000256" key="14">
    <source>
        <dbReference type="ARBA" id="ARBA00032632"/>
    </source>
</evidence>
<dbReference type="SUPFAM" id="SSF109736">
    <property type="entry name" value="FGAM synthase PurL, linker domain"/>
    <property type="match status" value="1"/>
</dbReference>
<evidence type="ECO:0000256" key="17">
    <source>
        <dbReference type="ARBA" id="ARBA00071729"/>
    </source>
</evidence>
<dbReference type="Gene3D" id="3.40.50.880">
    <property type="match status" value="1"/>
</dbReference>
<keyword evidence="11" id="KW-0460">Magnesium</keyword>
<evidence type="ECO:0000256" key="9">
    <source>
        <dbReference type="ARBA" id="ARBA00022755"/>
    </source>
</evidence>
<evidence type="ECO:0000256" key="11">
    <source>
        <dbReference type="ARBA" id="ARBA00022842"/>
    </source>
</evidence>
<dbReference type="Pfam" id="PF02769">
    <property type="entry name" value="AIRS_C"/>
    <property type="match status" value="2"/>
</dbReference>
<dbReference type="InterPro" id="IPR029062">
    <property type="entry name" value="Class_I_gatase-like"/>
</dbReference>
<comment type="similarity">
    <text evidence="3">In the N-terminal section; belongs to the FGAMS family.</text>
</comment>
<dbReference type="Proteomes" id="UP000095038">
    <property type="component" value="Unassembled WGS sequence"/>
</dbReference>
<evidence type="ECO:0000256" key="1">
    <source>
        <dbReference type="ARBA" id="ARBA00004496"/>
    </source>
</evidence>
<dbReference type="SUPFAM" id="SSF52317">
    <property type="entry name" value="Class I glutamine amidotransferase-like"/>
    <property type="match status" value="1"/>
</dbReference>
<accession>A0A1D2VM51</accession>
<name>A0A1D2VM51_9ASCO</name>
<gene>
    <name evidence="22" type="ORF">ASCRUDRAFT_6369</name>
</gene>
<dbReference type="GO" id="GO:0005524">
    <property type="term" value="F:ATP binding"/>
    <property type="evidence" value="ECO:0007669"/>
    <property type="project" value="UniProtKB-KW"/>
</dbReference>
<dbReference type="STRING" id="1344418.A0A1D2VM51"/>
<dbReference type="InterPro" id="IPR036604">
    <property type="entry name" value="PurS-like_sf"/>
</dbReference>
<organism evidence="22 23">
    <name type="scientific">Ascoidea rubescens DSM 1968</name>
    <dbReference type="NCBI Taxonomy" id="1344418"/>
    <lineage>
        <taxon>Eukaryota</taxon>
        <taxon>Fungi</taxon>
        <taxon>Dikarya</taxon>
        <taxon>Ascomycota</taxon>
        <taxon>Saccharomycotina</taxon>
        <taxon>Saccharomycetes</taxon>
        <taxon>Ascoideaceae</taxon>
        <taxon>Ascoidea</taxon>
    </lineage>
</organism>
<dbReference type="FunFam" id="3.30.1330.10:FF:000005">
    <property type="entry name" value="Phosphoribosylformylglycinamidine synthase"/>
    <property type="match status" value="1"/>
</dbReference>
<dbReference type="CDD" id="cd01740">
    <property type="entry name" value="GATase1_FGAR_AT"/>
    <property type="match status" value="1"/>
</dbReference>
<evidence type="ECO:0000259" key="21">
    <source>
        <dbReference type="Pfam" id="PF22689"/>
    </source>
</evidence>
<feature type="domain" description="FGAR-AT PurM N-terminal-like" evidence="21">
    <location>
        <begin position="706"/>
        <end position="863"/>
    </location>
</feature>
<dbReference type="GO" id="GO:0005737">
    <property type="term" value="C:cytoplasm"/>
    <property type="evidence" value="ECO:0007669"/>
    <property type="project" value="UniProtKB-SubCell"/>
</dbReference>
<dbReference type="InterPro" id="IPR010073">
    <property type="entry name" value="PurL_large"/>
</dbReference>
<dbReference type="NCBIfam" id="TIGR01735">
    <property type="entry name" value="FGAM_synt"/>
    <property type="match status" value="1"/>
</dbReference>
<dbReference type="Gene3D" id="3.30.1330.10">
    <property type="entry name" value="PurM-like, N-terminal domain"/>
    <property type="match status" value="2"/>
</dbReference>
<dbReference type="Pfam" id="PF18076">
    <property type="entry name" value="FGAR-AT_N"/>
    <property type="match status" value="1"/>
</dbReference>
<comment type="catalytic activity">
    <reaction evidence="15">
        <text>N(2)-formyl-N(1)-(5-phospho-beta-D-ribosyl)glycinamide + L-glutamine + ATP + H2O = 2-formamido-N(1)-(5-O-phospho-beta-D-ribosyl)acetamidine + L-glutamate + ADP + phosphate + H(+)</text>
        <dbReference type="Rhea" id="RHEA:17129"/>
        <dbReference type="ChEBI" id="CHEBI:15377"/>
        <dbReference type="ChEBI" id="CHEBI:15378"/>
        <dbReference type="ChEBI" id="CHEBI:29985"/>
        <dbReference type="ChEBI" id="CHEBI:30616"/>
        <dbReference type="ChEBI" id="CHEBI:43474"/>
        <dbReference type="ChEBI" id="CHEBI:58359"/>
        <dbReference type="ChEBI" id="CHEBI:147286"/>
        <dbReference type="ChEBI" id="CHEBI:147287"/>
        <dbReference type="ChEBI" id="CHEBI:456216"/>
        <dbReference type="EC" id="6.3.5.3"/>
    </reaction>
</comment>
<dbReference type="InterPro" id="IPR041609">
    <property type="entry name" value="PurL_linker"/>
</dbReference>
<comment type="subcellular location">
    <subcellularLocation>
        <location evidence="1">Cytoplasm</location>
    </subcellularLocation>
</comment>
<evidence type="ECO:0000256" key="15">
    <source>
        <dbReference type="ARBA" id="ARBA00052585"/>
    </source>
</evidence>
<dbReference type="FunFam" id="3.90.650.10:FF:000002">
    <property type="entry name" value="Phosphoribosylformylglycinamidine synthase"/>
    <property type="match status" value="1"/>
</dbReference>
<evidence type="ECO:0000313" key="22">
    <source>
        <dbReference type="EMBL" id="ODV62696.1"/>
    </source>
</evidence>
<keyword evidence="10" id="KW-0067">ATP-binding</keyword>
<dbReference type="InterPro" id="IPR036921">
    <property type="entry name" value="PurM-like_N_sf"/>
</dbReference>